<dbReference type="GO" id="GO:0004030">
    <property type="term" value="F:aldehyde dehydrogenase [NAD(P)+] activity"/>
    <property type="evidence" value="ECO:0007669"/>
    <property type="project" value="InterPro"/>
</dbReference>
<dbReference type="CDD" id="cd07100">
    <property type="entry name" value="ALDH_SSADH1_GabD1"/>
    <property type="match status" value="1"/>
</dbReference>
<proteinExistence type="inferred from homology"/>
<dbReference type="OrthoDB" id="6882680at2"/>
<evidence type="ECO:0000256" key="3">
    <source>
        <dbReference type="ARBA" id="ARBA00023002"/>
    </source>
</evidence>
<accession>A0A7J5B7J3</accession>
<organism evidence="5 6">
    <name type="scientific">Gulosibacter chungangensis</name>
    <dbReference type="NCBI Taxonomy" id="979746"/>
    <lineage>
        <taxon>Bacteria</taxon>
        <taxon>Bacillati</taxon>
        <taxon>Actinomycetota</taxon>
        <taxon>Actinomycetes</taxon>
        <taxon>Micrococcales</taxon>
        <taxon>Microbacteriaceae</taxon>
        <taxon>Gulosibacter</taxon>
    </lineage>
</organism>
<keyword evidence="3" id="KW-0560">Oxidoreductase</keyword>
<evidence type="ECO:0000259" key="4">
    <source>
        <dbReference type="Pfam" id="PF00171"/>
    </source>
</evidence>
<dbReference type="Gene3D" id="3.40.309.10">
    <property type="entry name" value="Aldehyde Dehydrogenase, Chain A, domain 2"/>
    <property type="match status" value="1"/>
</dbReference>
<comment type="similarity">
    <text evidence="1">Belongs to the aldehyde dehydrogenase family.</text>
</comment>
<dbReference type="EMBL" id="WBKB01000011">
    <property type="protein sequence ID" value="KAB1640970.1"/>
    <property type="molecule type" value="Genomic_DNA"/>
</dbReference>
<gene>
    <name evidence="5" type="ORF">F8O05_13725</name>
</gene>
<sequence length="463" mass="50014">MAGYQVLNPATGKVESEFPRASDAEVREAIDLAHHTYNSWRDTKLEERVAIIKRVAELYRERRGELVEIIAREMGKPVRQGAGEIGISADIFDYYADNAAEFLKEEELTVASGGRAVVRMAPTGVILGIMPWNYPYYQVARFAAPNLLLGNTIVLKHASNCPESAQAIAKIFDDAGLPAGAYVNIYASSSQVPSIIEDPRVQGVSLTGSEPAGRSVAEVAGRNLKKCVLELGGSDPFLVLSTEDVTAAAKIAVGGRMANSGQACNASKRVIVVDEYYDEFLQAYLERMKLFAPGDPLDGGTRFGPLSSAGAVDELVELVEDAVAKGANLLLGGNRIEPDEGDWAEGAWMEPTVLTDITPEMRIYREEAFGPVASIYRVADEVEAIRLANDSPFGLGSSIITNDEEQANRVADQIEAGMVYINSAGESEPDLPFGGVKASGIGRELGRFGMEEFANRKLVRWSN</sequence>
<keyword evidence="2" id="KW-0521">NADP</keyword>
<dbReference type="InterPro" id="IPR047110">
    <property type="entry name" value="GABD/Sad-like"/>
</dbReference>
<dbReference type="SUPFAM" id="SSF53720">
    <property type="entry name" value="ALDH-like"/>
    <property type="match status" value="1"/>
</dbReference>
<dbReference type="FunFam" id="3.40.605.10:FF:000012">
    <property type="entry name" value="NAD-dependent succinate-semialdehyde dehydrogenase"/>
    <property type="match status" value="1"/>
</dbReference>
<reference evidence="5 6" key="1">
    <citation type="submission" date="2019-09" db="EMBL/GenBank/DDBJ databases">
        <title>Phylogeny of genus Pseudoclavibacter and closely related genus.</title>
        <authorList>
            <person name="Li Y."/>
        </authorList>
    </citation>
    <scope>NUCLEOTIDE SEQUENCE [LARGE SCALE GENOMIC DNA]</scope>
    <source>
        <strain evidence="5 6">KCTC 13959</strain>
    </source>
</reference>
<feature type="domain" description="Aldehyde dehydrogenase" evidence="4">
    <location>
        <begin position="4"/>
        <end position="459"/>
    </location>
</feature>
<dbReference type="RefSeq" id="WP_158053317.1">
    <property type="nucleotide sequence ID" value="NZ_WBKB01000011.1"/>
</dbReference>
<keyword evidence="6" id="KW-1185">Reference proteome</keyword>
<dbReference type="InterPro" id="IPR016161">
    <property type="entry name" value="Ald_DH/histidinol_DH"/>
</dbReference>
<dbReference type="Proteomes" id="UP000433493">
    <property type="component" value="Unassembled WGS sequence"/>
</dbReference>
<evidence type="ECO:0000256" key="2">
    <source>
        <dbReference type="ARBA" id="ARBA00022857"/>
    </source>
</evidence>
<dbReference type="PANTHER" id="PTHR43217">
    <property type="entry name" value="SUCCINATE SEMIALDEHYDE DEHYDROGENASE [NAD(P)+] SAD"/>
    <property type="match status" value="1"/>
</dbReference>
<comment type="caution">
    <text evidence="5">The sequence shown here is derived from an EMBL/GenBank/DDBJ whole genome shotgun (WGS) entry which is preliminary data.</text>
</comment>
<dbReference type="InterPro" id="IPR016163">
    <property type="entry name" value="Ald_DH_C"/>
</dbReference>
<dbReference type="Gene3D" id="3.40.605.10">
    <property type="entry name" value="Aldehyde Dehydrogenase, Chain A, domain 1"/>
    <property type="match status" value="1"/>
</dbReference>
<dbReference type="PANTHER" id="PTHR43217:SF2">
    <property type="entry name" value="SUCCINATE-SEMIALDEHYDE DEHYDROGENASE [NADP(+)]"/>
    <property type="match status" value="1"/>
</dbReference>
<protein>
    <submittedName>
        <fullName evidence="5">NAD-dependent succinate-semialdehyde dehydrogenase</fullName>
    </submittedName>
</protein>
<dbReference type="InterPro" id="IPR015590">
    <property type="entry name" value="Aldehyde_DH_dom"/>
</dbReference>
<dbReference type="GO" id="GO:0004777">
    <property type="term" value="F:succinate-semialdehyde dehydrogenase (NAD+) activity"/>
    <property type="evidence" value="ECO:0007669"/>
    <property type="project" value="TreeGrafter"/>
</dbReference>
<dbReference type="InterPro" id="IPR016162">
    <property type="entry name" value="Ald_DH_N"/>
</dbReference>
<dbReference type="AlphaFoldDB" id="A0A7J5B7J3"/>
<evidence type="ECO:0000313" key="6">
    <source>
        <dbReference type="Proteomes" id="UP000433493"/>
    </source>
</evidence>
<dbReference type="Pfam" id="PF00171">
    <property type="entry name" value="Aldedh"/>
    <property type="match status" value="1"/>
</dbReference>
<name>A0A7J5B7J3_9MICO</name>
<dbReference type="InterPro" id="IPR044148">
    <property type="entry name" value="ALDH_GabD1-like"/>
</dbReference>
<evidence type="ECO:0000256" key="1">
    <source>
        <dbReference type="ARBA" id="ARBA00009986"/>
    </source>
</evidence>
<evidence type="ECO:0000313" key="5">
    <source>
        <dbReference type="EMBL" id="KAB1640970.1"/>
    </source>
</evidence>
<dbReference type="FunFam" id="3.40.309.10:FF:000009">
    <property type="entry name" value="Aldehyde dehydrogenase A"/>
    <property type="match status" value="1"/>
</dbReference>